<dbReference type="PANTHER" id="PTHR33867:SF1">
    <property type="entry name" value="RIBOSOME MATURATION FACTOR RIMP"/>
    <property type="match status" value="1"/>
</dbReference>
<dbReference type="PANTHER" id="PTHR33867">
    <property type="entry name" value="RIBOSOME MATURATION FACTOR RIMP"/>
    <property type="match status" value="1"/>
</dbReference>
<comment type="subcellular location">
    <subcellularLocation>
        <location evidence="3">Cytoplasm</location>
    </subcellularLocation>
</comment>
<keyword evidence="2 3" id="KW-0690">Ribosome biogenesis</keyword>
<evidence type="ECO:0000313" key="7">
    <source>
        <dbReference type="Proteomes" id="UP000031408"/>
    </source>
</evidence>
<dbReference type="InterPro" id="IPR028998">
    <property type="entry name" value="RimP_C"/>
</dbReference>
<dbReference type="EMBL" id="JSVC01000010">
    <property type="protein sequence ID" value="KIC94852.1"/>
    <property type="molecule type" value="Genomic_DNA"/>
</dbReference>
<gene>
    <name evidence="3" type="primary">rimP</name>
    <name evidence="6" type="ORF">OI18_10175</name>
</gene>
<dbReference type="InterPro" id="IPR003728">
    <property type="entry name" value="Ribosome_maturation_RimP"/>
</dbReference>
<evidence type="ECO:0000256" key="1">
    <source>
        <dbReference type="ARBA" id="ARBA00022490"/>
    </source>
</evidence>
<evidence type="ECO:0000256" key="2">
    <source>
        <dbReference type="ARBA" id="ARBA00022517"/>
    </source>
</evidence>
<dbReference type="CDD" id="cd01734">
    <property type="entry name" value="YlxS_C"/>
    <property type="match status" value="1"/>
</dbReference>
<dbReference type="InterPro" id="IPR028989">
    <property type="entry name" value="RimP_N"/>
</dbReference>
<accession>A0A0C1L450</accession>
<protein>
    <recommendedName>
        <fullName evidence="3">Ribosome maturation factor RimP</fullName>
    </recommendedName>
</protein>
<dbReference type="Proteomes" id="UP000031408">
    <property type="component" value="Unassembled WGS sequence"/>
</dbReference>
<sequence>MTNEALIQAVSQFMQELLNGDTDYFLVEVRIKPTNNFKVFLDADSGVSIARCISINRALYKKIEEAGWFPEGDFSLEVSSPGLDEPLKMWRQYKKNIGRTVEVVLPDSTRLSGVLQTVTEDGIVVEETKGKNKKKEVIAHSLLFDNIKQTKIQVVF</sequence>
<evidence type="ECO:0000259" key="5">
    <source>
        <dbReference type="Pfam" id="PF17384"/>
    </source>
</evidence>
<feature type="domain" description="Ribosome maturation factor RimP C-terminal" evidence="5">
    <location>
        <begin position="88"/>
        <end position="156"/>
    </location>
</feature>
<dbReference type="Pfam" id="PF02576">
    <property type="entry name" value="RimP_N"/>
    <property type="match status" value="1"/>
</dbReference>
<dbReference type="HAMAP" id="MF_01077">
    <property type="entry name" value="RimP"/>
    <property type="match status" value="1"/>
</dbReference>
<comment type="function">
    <text evidence="3">Required for maturation of 30S ribosomal subunits.</text>
</comment>
<dbReference type="GO" id="GO:0005829">
    <property type="term" value="C:cytosol"/>
    <property type="evidence" value="ECO:0007669"/>
    <property type="project" value="TreeGrafter"/>
</dbReference>
<comment type="caution">
    <text evidence="6">The sequence shown here is derived from an EMBL/GenBank/DDBJ whole genome shotgun (WGS) entry which is preliminary data.</text>
</comment>
<reference evidence="6 7" key="1">
    <citation type="submission" date="2014-11" db="EMBL/GenBank/DDBJ databases">
        <title>Genome sequence of Flavihumibacter solisilvae 3-3.</title>
        <authorList>
            <person name="Zhou G."/>
            <person name="Li M."/>
            <person name="Wang G."/>
        </authorList>
    </citation>
    <scope>NUCLEOTIDE SEQUENCE [LARGE SCALE GENOMIC DNA]</scope>
    <source>
        <strain evidence="6 7">3-3</strain>
    </source>
</reference>
<name>A0A0C1L450_9BACT</name>
<evidence type="ECO:0000259" key="4">
    <source>
        <dbReference type="Pfam" id="PF02576"/>
    </source>
</evidence>
<feature type="domain" description="Ribosome maturation factor RimP N-terminal" evidence="4">
    <location>
        <begin position="22"/>
        <end position="84"/>
    </location>
</feature>
<evidence type="ECO:0000256" key="3">
    <source>
        <dbReference type="HAMAP-Rule" id="MF_01077"/>
    </source>
</evidence>
<dbReference type="InterPro" id="IPR035956">
    <property type="entry name" value="RimP_N_sf"/>
</dbReference>
<proteinExistence type="inferred from homology"/>
<evidence type="ECO:0000313" key="6">
    <source>
        <dbReference type="EMBL" id="KIC94852.1"/>
    </source>
</evidence>
<dbReference type="OrthoDB" id="9789702at2"/>
<dbReference type="SUPFAM" id="SSF75420">
    <property type="entry name" value="YhbC-like, N-terminal domain"/>
    <property type="match status" value="1"/>
</dbReference>
<keyword evidence="1 3" id="KW-0963">Cytoplasm</keyword>
<dbReference type="Gene3D" id="3.30.300.70">
    <property type="entry name" value="RimP-like superfamily, N-terminal"/>
    <property type="match status" value="1"/>
</dbReference>
<dbReference type="Pfam" id="PF17384">
    <property type="entry name" value="DUF150_C"/>
    <property type="match status" value="1"/>
</dbReference>
<keyword evidence="7" id="KW-1185">Reference proteome</keyword>
<comment type="similarity">
    <text evidence="3">Belongs to the RimP family.</text>
</comment>
<dbReference type="AlphaFoldDB" id="A0A0C1L450"/>
<dbReference type="GO" id="GO:0006412">
    <property type="term" value="P:translation"/>
    <property type="evidence" value="ECO:0007669"/>
    <property type="project" value="TreeGrafter"/>
</dbReference>
<dbReference type="STRING" id="1349421.OI18_10175"/>
<organism evidence="6 7">
    <name type="scientific">Flavihumibacter solisilvae</name>
    <dbReference type="NCBI Taxonomy" id="1349421"/>
    <lineage>
        <taxon>Bacteria</taxon>
        <taxon>Pseudomonadati</taxon>
        <taxon>Bacteroidota</taxon>
        <taxon>Chitinophagia</taxon>
        <taxon>Chitinophagales</taxon>
        <taxon>Chitinophagaceae</taxon>
        <taxon>Flavihumibacter</taxon>
    </lineage>
</organism>
<dbReference type="GO" id="GO:0000028">
    <property type="term" value="P:ribosomal small subunit assembly"/>
    <property type="evidence" value="ECO:0007669"/>
    <property type="project" value="TreeGrafter"/>
</dbReference>